<dbReference type="AlphaFoldDB" id="A0AAV6T715"/>
<sequence length="69" mass="7852">MRGFLSILLSNQRSKYTRTLLHYTSNQRQSLSLVVADTEAGDQFESFPLNAKRKLFMKITSASKFGGQH</sequence>
<name>A0AAV6T715_SOLSE</name>
<protein>
    <submittedName>
        <fullName evidence="1">Uncharacterized protein</fullName>
    </submittedName>
</protein>
<evidence type="ECO:0000313" key="2">
    <source>
        <dbReference type="Proteomes" id="UP000693946"/>
    </source>
</evidence>
<comment type="caution">
    <text evidence="1">The sequence shown here is derived from an EMBL/GenBank/DDBJ whole genome shotgun (WGS) entry which is preliminary data.</text>
</comment>
<accession>A0AAV6T715</accession>
<dbReference type="EMBL" id="JAGKHQ010000001">
    <property type="protein sequence ID" value="KAG7525140.1"/>
    <property type="molecule type" value="Genomic_DNA"/>
</dbReference>
<evidence type="ECO:0000313" key="1">
    <source>
        <dbReference type="EMBL" id="KAG7525140.1"/>
    </source>
</evidence>
<proteinExistence type="predicted"/>
<keyword evidence="2" id="KW-1185">Reference proteome</keyword>
<dbReference type="Proteomes" id="UP000693946">
    <property type="component" value="Linkage Group LG1"/>
</dbReference>
<reference evidence="1 2" key="1">
    <citation type="journal article" date="2021" name="Sci. Rep.">
        <title>Chromosome anchoring in Senegalese sole (Solea senegalensis) reveals sex-associated markers and genome rearrangements in flatfish.</title>
        <authorList>
            <person name="Guerrero-Cozar I."/>
            <person name="Gomez-Garrido J."/>
            <person name="Berbel C."/>
            <person name="Martinez-Blanch J.F."/>
            <person name="Alioto T."/>
            <person name="Claros M.G."/>
            <person name="Gagnaire P.A."/>
            <person name="Manchado M."/>
        </authorList>
    </citation>
    <scope>NUCLEOTIDE SEQUENCE [LARGE SCALE GENOMIC DNA]</scope>
    <source>
        <strain evidence="1">Sse05_10M</strain>
    </source>
</reference>
<organism evidence="1 2">
    <name type="scientific">Solea senegalensis</name>
    <name type="common">Senegalese sole</name>
    <dbReference type="NCBI Taxonomy" id="28829"/>
    <lineage>
        <taxon>Eukaryota</taxon>
        <taxon>Metazoa</taxon>
        <taxon>Chordata</taxon>
        <taxon>Craniata</taxon>
        <taxon>Vertebrata</taxon>
        <taxon>Euteleostomi</taxon>
        <taxon>Actinopterygii</taxon>
        <taxon>Neopterygii</taxon>
        <taxon>Teleostei</taxon>
        <taxon>Neoteleostei</taxon>
        <taxon>Acanthomorphata</taxon>
        <taxon>Carangaria</taxon>
        <taxon>Pleuronectiformes</taxon>
        <taxon>Pleuronectoidei</taxon>
        <taxon>Soleidae</taxon>
        <taxon>Solea</taxon>
    </lineage>
</organism>
<gene>
    <name evidence="1" type="ORF">JOB18_022708</name>
</gene>